<comment type="caution">
    <text evidence="1">The sequence shown here is derived from an EMBL/GenBank/DDBJ whole genome shotgun (WGS) entry which is preliminary data.</text>
</comment>
<keyword evidence="2" id="KW-1185">Reference proteome</keyword>
<sequence length="93" mass="10633">LTELDHVICRAFAYKVSSHTTDKDFAKLPYAFPTNPPTPSLHKVRSRVVFLSGLTPEFYDCCPNSCCCYTGAYDKLKECPYCREKRYRADGKP</sequence>
<gene>
    <name evidence="1" type="ORF">EV420DRAFT_1238407</name>
</gene>
<feature type="non-terminal residue" evidence="1">
    <location>
        <position position="93"/>
    </location>
</feature>
<evidence type="ECO:0000313" key="1">
    <source>
        <dbReference type="EMBL" id="KAK0433588.1"/>
    </source>
</evidence>
<dbReference type="EMBL" id="JAUEPS010000216">
    <property type="protein sequence ID" value="KAK0433588.1"/>
    <property type="molecule type" value="Genomic_DNA"/>
</dbReference>
<protein>
    <submittedName>
        <fullName evidence="1">Uncharacterized protein</fullName>
    </submittedName>
</protein>
<evidence type="ECO:0000313" key="2">
    <source>
        <dbReference type="Proteomes" id="UP001175211"/>
    </source>
</evidence>
<dbReference type="Proteomes" id="UP001175211">
    <property type="component" value="Unassembled WGS sequence"/>
</dbReference>
<name>A0AA39J386_ARMTA</name>
<reference evidence="1" key="1">
    <citation type="submission" date="2023-06" db="EMBL/GenBank/DDBJ databases">
        <authorList>
            <consortium name="Lawrence Berkeley National Laboratory"/>
            <person name="Ahrendt S."/>
            <person name="Sahu N."/>
            <person name="Indic B."/>
            <person name="Wong-Bajracharya J."/>
            <person name="Merenyi Z."/>
            <person name="Ke H.-M."/>
            <person name="Monk M."/>
            <person name="Kocsube S."/>
            <person name="Drula E."/>
            <person name="Lipzen A."/>
            <person name="Balint B."/>
            <person name="Henrissat B."/>
            <person name="Andreopoulos B."/>
            <person name="Martin F.M."/>
            <person name="Harder C.B."/>
            <person name="Rigling D."/>
            <person name="Ford K.L."/>
            <person name="Foster G.D."/>
            <person name="Pangilinan J."/>
            <person name="Papanicolaou A."/>
            <person name="Barry K."/>
            <person name="LaButti K."/>
            <person name="Viragh M."/>
            <person name="Koriabine M."/>
            <person name="Yan M."/>
            <person name="Riley R."/>
            <person name="Champramary S."/>
            <person name="Plett K.L."/>
            <person name="Tsai I.J."/>
            <person name="Slot J."/>
            <person name="Sipos G."/>
            <person name="Plett J."/>
            <person name="Nagy L.G."/>
            <person name="Grigoriev I.V."/>
        </authorList>
    </citation>
    <scope>NUCLEOTIDE SEQUENCE</scope>
    <source>
        <strain evidence="1">CCBAS 213</strain>
    </source>
</reference>
<organism evidence="1 2">
    <name type="scientific">Armillaria tabescens</name>
    <name type="common">Ringless honey mushroom</name>
    <name type="synonym">Agaricus tabescens</name>
    <dbReference type="NCBI Taxonomy" id="1929756"/>
    <lineage>
        <taxon>Eukaryota</taxon>
        <taxon>Fungi</taxon>
        <taxon>Dikarya</taxon>
        <taxon>Basidiomycota</taxon>
        <taxon>Agaricomycotina</taxon>
        <taxon>Agaricomycetes</taxon>
        <taxon>Agaricomycetidae</taxon>
        <taxon>Agaricales</taxon>
        <taxon>Marasmiineae</taxon>
        <taxon>Physalacriaceae</taxon>
        <taxon>Desarmillaria</taxon>
    </lineage>
</organism>
<feature type="non-terminal residue" evidence="1">
    <location>
        <position position="1"/>
    </location>
</feature>
<dbReference type="GeneID" id="85350157"/>
<dbReference type="AlphaFoldDB" id="A0AA39J386"/>
<proteinExistence type="predicted"/>
<accession>A0AA39J386</accession>
<dbReference type="RefSeq" id="XP_060321546.1">
    <property type="nucleotide sequence ID" value="XM_060466609.1"/>
</dbReference>